<dbReference type="Pfam" id="PF01715">
    <property type="entry name" value="IPPT"/>
    <property type="match status" value="1"/>
</dbReference>
<evidence type="ECO:0000313" key="14">
    <source>
        <dbReference type="EMBL" id="MFC4871389.1"/>
    </source>
</evidence>
<proteinExistence type="inferred from homology"/>
<dbReference type="PANTHER" id="PTHR11088:SF60">
    <property type="entry name" value="TRNA DIMETHYLALLYLTRANSFERASE"/>
    <property type="match status" value="1"/>
</dbReference>
<gene>
    <name evidence="10 14" type="primary">miaA</name>
    <name evidence="14" type="ORF">ACFPFU_06810</name>
</gene>
<evidence type="ECO:0000256" key="9">
    <source>
        <dbReference type="ARBA" id="ARBA00049563"/>
    </source>
</evidence>
<comment type="similarity">
    <text evidence="3 10 13">Belongs to the IPP transferase family.</text>
</comment>
<evidence type="ECO:0000256" key="6">
    <source>
        <dbReference type="ARBA" id="ARBA00022741"/>
    </source>
</evidence>
<comment type="subunit">
    <text evidence="10">Monomer.</text>
</comment>
<evidence type="ECO:0000256" key="4">
    <source>
        <dbReference type="ARBA" id="ARBA00022679"/>
    </source>
</evidence>
<evidence type="ECO:0000256" key="7">
    <source>
        <dbReference type="ARBA" id="ARBA00022840"/>
    </source>
</evidence>
<comment type="caution">
    <text evidence="14">The sequence shown here is derived from an EMBL/GenBank/DDBJ whole genome shotgun (WGS) entry which is preliminary data.</text>
</comment>
<evidence type="ECO:0000256" key="5">
    <source>
        <dbReference type="ARBA" id="ARBA00022694"/>
    </source>
</evidence>
<keyword evidence="7 10" id="KW-0067">ATP-binding</keyword>
<protein>
    <recommendedName>
        <fullName evidence="10">tRNA dimethylallyltransferase</fullName>
        <ecNumber evidence="10">2.5.1.75</ecNumber>
    </recommendedName>
    <alternativeName>
        <fullName evidence="10">Dimethylallyl diphosphate:tRNA dimethylallyltransferase</fullName>
        <shortName evidence="10">DMAPP:tRNA dimethylallyltransferase</shortName>
        <shortName evidence="10">DMATase</shortName>
    </alternativeName>
    <alternativeName>
        <fullName evidence="10">Isopentenyl-diphosphate:tRNA isopentenyltransferase</fullName>
        <shortName evidence="10">IPP transferase</shortName>
        <shortName evidence="10">IPPT</shortName>
        <shortName evidence="10">IPTase</shortName>
    </alternativeName>
</protein>
<dbReference type="PANTHER" id="PTHR11088">
    <property type="entry name" value="TRNA DIMETHYLALLYLTRANSFERASE"/>
    <property type="match status" value="1"/>
</dbReference>
<dbReference type="SUPFAM" id="SSF52540">
    <property type="entry name" value="P-loop containing nucleoside triphosphate hydrolases"/>
    <property type="match status" value="2"/>
</dbReference>
<organism evidence="14 15">
    <name type="scientific">Negadavirga shengliensis</name>
    <dbReference type="NCBI Taxonomy" id="1389218"/>
    <lineage>
        <taxon>Bacteria</taxon>
        <taxon>Pseudomonadati</taxon>
        <taxon>Bacteroidota</taxon>
        <taxon>Cytophagia</taxon>
        <taxon>Cytophagales</taxon>
        <taxon>Cyclobacteriaceae</taxon>
        <taxon>Negadavirga</taxon>
    </lineage>
</organism>
<comment type="caution">
    <text evidence="10">Lacks conserved residue(s) required for the propagation of feature annotation.</text>
</comment>
<evidence type="ECO:0000256" key="11">
    <source>
        <dbReference type="RuleBase" id="RU003783"/>
    </source>
</evidence>
<sequence>MIIAGPTAVGKTDLCINLAKRLNTPIISADSRQFFKEMNIGTAKPSAHDMKNGPHFFVNSHSIHDEYDVRKFEKDVMELLGQLFENHDVVIMTGGSGLYINAVTEGLDEMPEIDKDVRIMLNKLYREEGLKVLQAKLAEVDPDYYQMVDLNNPQRLIRALEVSYGTGRPYSSYRVKVKTERPFHAIKIALYRDRNELYDRIDARMDDMISQGLFEEAAALYPFRHLNALQTVGYREIFDYMDGLYDREEAIRLLKRNSRRYAKRQMTWLRKDETYTWFHPAEQERIFDFIACQMAL</sequence>
<feature type="binding site" evidence="10">
    <location>
        <begin position="7"/>
        <end position="12"/>
    </location>
    <ligand>
        <name>substrate</name>
    </ligand>
</feature>
<dbReference type="InterPro" id="IPR039657">
    <property type="entry name" value="Dimethylallyltransferase"/>
</dbReference>
<dbReference type="Proteomes" id="UP001595818">
    <property type="component" value="Unassembled WGS sequence"/>
</dbReference>
<comment type="catalytic activity">
    <reaction evidence="9 10 11">
        <text>adenosine(37) in tRNA + dimethylallyl diphosphate = N(6)-dimethylallyladenosine(37) in tRNA + diphosphate</text>
        <dbReference type="Rhea" id="RHEA:26482"/>
        <dbReference type="Rhea" id="RHEA-COMP:10162"/>
        <dbReference type="Rhea" id="RHEA-COMP:10375"/>
        <dbReference type="ChEBI" id="CHEBI:33019"/>
        <dbReference type="ChEBI" id="CHEBI:57623"/>
        <dbReference type="ChEBI" id="CHEBI:74411"/>
        <dbReference type="ChEBI" id="CHEBI:74415"/>
        <dbReference type="EC" id="2.5.1.75"/>
    </reaction>
</comment>
<feature type="region of interest" description="Interaction with substrate tRNA" evidence="10">
    <location>
        <begin position="154"/>
        <end position="158"/>
    </location>
</feature>
<feature type="region of interest" description="Interaction with substrate tRNA" evidence="10">
    <location>
        <begin position="30"/>
        <end position="33"/>
    </location>
</feature>
<feature type="site" description="Interaction with substrate tRNA" evidence="10">
    <location>
        <position position="96"/>
    </location>
</feature>
<dbReference type="Gene3D" id="3.40.50.300">
    <property type="entry name" value="P-loop containing nucleotide triphosphate hydrolases"/>
    <property type="match status" value="1"/>
</dbReference>
<dbReference type="HAMAP" id="MF_00185">
    <property type="entry name" value="IPP_trans"/>
    <property type="match status" value="1"/>
</dbReference>
<evidence type="ECO:0000256" key="3">
    <source>
        <dbReference type="ARBA" id="ARBA00005842"/>
    </source>
</evidence>
<evidence type="ECO:0000256" key="12">
    <source>
        <dbReference type="RuleBase" id="RU003784"/>
    </source>
</evidence>
<dbReference type="NCBIfam" id="TIGR00174">
    <property type="entry name" value="miaA"/>
    <property type="match status" value="1"/>
</dbReference>
<dbReference type="Gene3D" id="1.10.20.140">
    <property type="match status" value="1"/>
</dbReference>
<comment type="cofactor">
    <cofactor evidence="1 10">
        <name>Mg(2+)</name>
        <dbReference type="ChEBI" id="CHEBI:18420"/>
    </cofactor>
</comment>
<evidence type="ECO:0000256" key="1">
    <source>
        <dbReference type="ARBA" id="ARBA00001946"/>
    </source>
</evidence>
<feature type="site" description="Interaction with substrate tRNA" evidence="10">
    <location>
        <position position="118"/>
    </location>
</feature>
<evidence type="ECO:0000256" key="10">
    <source>
        <dbReference type="HAMAP-Rule" id="MF_00185"/>
    </source>
</evidence>
<keyword evidence="8 10" id="KW-0460">Magnesium</keyword>
<feature type="binding site" evidence="10">
    <location>
        <begin position="5"/>
        <end position="12"/>
    </location>
    <ligand>
        <name>ATP</name>
        <dbReference type="ChEBI" id="CHEBI:30616"/>
    </ligand>
</feature>
<reference evidence="15" key="1">
    <citation type="journal article" date="2019" name="Int. J. Syst. Evol. Microbiol.">
        <title>The Global Catalogue of Microorganisms (GCM) 10K type strain sequencing project: providing services to taxonomists for standard genome sequencing and annotation.</title>
        <authorList>
            <consortium name="The Broad Institute Genomics Platform"/>
            <consortium name="The Broad Institute Genome Sequencing Center for Infectious Disease"/>
            <person name="Wu L."/>
            <person name="Ma J."/>
        </authorList>
    </citation>
    <scope>NUCLEOTIDE SEQUENCE [LARGE SCALE GENOMIC DNA]</scope>
    <source>
        <strain evidence="15">CGMCC 4.7466</strain>
    </source>
</reference>
<keyword evidence="4 10" id="KW-0808">Transferase</keyword>
<dbReference type="EC" id="2.5.1.75" evidence="10"/>
<dbReference type="EMBL" id="JBHSJJ010000003">
    <property type="protein sequence ID" value="MFC4871389.1"/>
    <property type="molecule type" value="Genomic_DNA"/>
</dbReference>
<dbReference type="RefSeq" id="WP_377062802.1">
    <property type="nucleotide sequence ID" value="NZ_JBHSJJ010000003.1"/>
</dbReference>
<evidence type="ECO:0000256" key="2">
    <source>
        <dbReference type="ARBA" id="ARBA00003213"/>
    </source>
</evidence>
<name>A0ABV9SYU8_9BACT</name>
<evidence type="ECO:0000256" key="13">
    <source>
        <dbReference type="RuleBase" id="RU003785"/>
    </source>
</evidence>
<evidence type="ECO:0000313" key="15">
    <source>
        <dbReference type="Proteomes" id="UP001595818"/>
    </source>
</evidence>
<keyword evidence="6 10" id="KW-0547">Nucleotide-binding</keyword>
<evidence type="ECO:0000256" key="8">
    <source>
        <dbReference type="ARBA" id="ARBA00022842"/>
    </source>
</evidence>
<dbReference type="InterPro" id="IPR027417">
    <property type="entry name" value="P-loop_NTPase"/>
</dbReference>
<keyword evidence="15" id="KW-1185">Reference proteome</keyword>
<comment type="function">
    <text evidence="2 10 12">Catalyzes the transfer of a dimethylallyl group onto the adenine at position 37 in tRNAs that read codons beginning with uridine, leading to the formation of N6-(dimethylallyl)adenosine (i(6)A).</text>
</comment>
<dbReference type="InterPro" id="IPR018022">
    <property type="entry name" value="IPT"/>
</dbReference>
<keyword evidence="5 10" id="KW-0819">tRNA processing</keyword>
<dbReference type="GO" id="GO:0052381">
    <property type="term" value="F:tRNA dimethylallyltransferase activity"/>
    <property type="evidence" value="ECO:0007669"/>
    <property type="project" value="UniProtKB-EC"/>
</dbReference>
<accession>A0ABV9SYU8</accession>